<feature type="non-terminal residue" evidence="1">
    <location>
        <position position="62"/>
    </location>
</feature>
<proteinExistence type="predicted"/>
<gene>
    <name evidence="1" type="ORF">ALECFALPRED_009568</name>
</gene>
<keyword evidence="2" id="KW-1185">Reference proteome</keyword>
<evidence type="ECO:0000313" key="2">
    <source>
        <dbReference type="Proteomes" id="UP000664203"/>
    </source>
</evidence>
<name>A0A8H3J849_9LECA</name>
<dbReference type="EMBL" id="CAJPDR010000727">
    <property type="protein sequence ID" value="CAF9942203.1"/>
    <property type="molecule type" value="Genomic_DNA"/>
</dbReference>
<reference evidence="1" key="1">
    <citation type="submission" date="2021-03" db="EMBL/GenBank/DDBJ databases">
        <authorList>
            <person name="Tagirdzhanova G."/>
        </authorList>
    </citation>
    <scope>NUCLEOTIDE SEQUENCE</scope>
</reference>
<comment type="caution">
    <text evidence="1">The sequence shown here is derived from an EMBL/GenBank/DDBJ whole genome shotgun (WGS) entry which is preliminary data.</text>
</comment>
<evidence type="ECO:0000313" key="1">
    <source>
        <dbReference type="EMBL" id="CAF9942203.1"/>
    </source>
</evidence>
<dbReference type="AlphaFoldDB" id="A0A8H3J849"/>
<sequence>MLGLVRDSETQLPNLRTLHVGTMDQGESDAIWDCLGSDETAQINPLLSFKMQGPNGSEEIPA</sequence>
<dbReference type="Proteomes" id="UP000664203">
    <property type="component" value="Unassembled WGS sequence"/>
</dbReference>
<accession>A0A8H3J849</accession>
<protein>
    <submittedName>
        <fullName evidence="1">Uncharacterized protein</fullName>
    </submittedName>
</protein>
<organism evidence="1 2">
    <name type="scientific">Alectoria fallacina</name>
    <dbReference type="NCBI Taxonomy" id="1903189"/>
    <lineage>
        <taxon>Eukaryota</taxon>
        <taxon>Fungi</taxon>
        <taxon>Dikarya</taxon>
        <taxon>Ascomycota</taxon>
        <taxon>Pezizomycotina</taxon>
        <taxon>Lecanoromycetes</taxon>
        <taxon>OSLEUM clade</taxon>
        <taxon>Lecanoromycetidae</taxon>
        <taxon>Lecanorales</taxon>
        <taxon>Lecanorineae</taxon>
        <taxon>Parmeliaceae</taxon>
        <taxon>Alectoria</taxon>
    </lineage>
</organism>